<reference evidence="1 2" key="1">
    <citation type="submission" date="2015-01" db="EMBL/GenBank/DDBJ databases">
        <title>Genome of allotetraploid Gossypium barbadense reveals genomic plasticity and fiber elongation in cotton evolution.</title>
        <authorList>
            <person name="Chen X."/>
            <person name="Liu X."/>
            <person name="Zhao B."/>
            <person name="Zheng H."/>
            <person name="Hu Y."/>
            <person name="Lu G."/>
            <person name="Yang C."/>
            <person name="Chen J."/>
            <person name="Shan C."/>
            <person name="Zhang L."/>
            <person name="Zhou Y."/>
            <person name="Wang L."/>
            <person name="Guo W."/>
            <person name="Bai Y."/>
            <person name="Ruan J."/>
            <person name="Shangguan X."/>
            <person name="Mao Y."/>
            <person name="Jiang J."/>
            <person name="Zhu Y."/>
            <person name="Lei J."/>
            <person name="Kang H."/>
            <person name="Chen S."/>
            <person name="He X."/>
            <person name="Wang R."/>
            <person name="Wang Y."/>
            <person name="Chen J."/>
            <person name="Wang L."/>
            <person name="Yu S."/>
            <person name="Wang B."/>
            <person name="Wei J."/>
            <person name="Song S."/>
            <person name="Lu X."/>
            <person name="Gao Z."/>
            <person name="Gu W."/>
            <person name="Deng X."/>
            <person name="Ma D."/>
            <person name="Wang S."/>
            <person name="Liang W."/>
            <person name="Fang L."/>
            <person name="Cai C."/>
            <person name="Zhu X."/>
            <person name="Zhou B."/>
            <person name="Zhang Y."/>
            <person name="Chen Z."/>
            <person name="Xu S."/>
            <person name="Zhu R."/>
            <person name="Wang S."/>
            <person name="Zhang T."/>
            <person name="Zhao G."/>
        </authorList>
    </citation>
    <scope>NUCLEOTIDE SEQUENCE [LARGE SCALE GENOMIC DNA]</scope>
    <source>
        <strain evidence="2">cv. Xinhai21</strain>
        <tissue evidence="1">Leaf</tissue>
    </source>
</reference>
<dbReference type="PANTHER" id="PTHR31213">
    <property type="entry name" value="OS08G0374000 PROTEIN-RELATED"/>
    <property type="match status" value="1"/>
</dbReference>
<dbReference type="GO" id="GO:0038023">
    <property type="term" value="F:signaling receptor activity"/>
    <property type="evidence" value="ECO:0007669"/>
    <property type="project" value="InterPro"/>
</dbReference>
<dbReference type="GO" id="GO:0010427">
    <property type="term" value="F:abscisic acid binding"/>
    <property type="evidence" value="ECO:0007669"/>
    <property type="project" value="InterPro"/>
</dbReference>
<proteinExistence type="predicted"/>
<dbReference type="SUPFAM" id="SSF55961">
    <property type="entry name" value="Bet v1-like"/>
    <property type="match status" value="1"/>
</dbReference>
<gene>
    <name evidence="1" type="ORF">GOBAR_AA16533</name>
</gene>
<dbReference type="EMBL" id="KZ664646">
    <property type="protein sequence ID" value="PPS04123.1"/>
    <property type="molecule type" value="Genomic_DNA"/>
</dbReference>
<evidence type="ECO:0008006" key="3">
    <source>
        <dbReference type="Google" id="ProtNLM"/>
    </source>
</evidence>
<dbReference type="PRINTS" id="PR00634">
    <property type="entry name" value="BETALLERGEN"/>
</dbReference>
<dbReference type="InterPro" id="IPR023393">
    <property type="entry name" value="START-like_dom_sf"/>
</dbReference>
<dbReference type="GO" id="GO:0005634">
    <property type="term" value="C:nucleus"/>
    <property type="evidence" value="ECO:0007669"/>
    <property type="project" value="TreeGrafter"/>
</dbReference>
<dbReference type="GO" id="GO:0009738">
    <property type="term" value="P:abscisic acid-activated signaling pathway"/>
    <property type="evidence" value="ECO:0007669"/>
    <property type="project" value="InterPro"/>
</dbReference>
<dbReference type="GO" id="GO:0005737">
    <property type="term" value="C:cytoplasm"/>
    <property type="evidence" value="ECO:0007669"/>
    <property type="project" value="TreeGrafter"/>
</dbReference>
<organism evidence="1 2">
    <name type="scientific">Gossypium barbadense</name>
    <name type="common">Sea Island cotton</name>
    <name type="synonym">Hibiscus barbadensis</name>
    <dbReference type="NCBI Taxonomy" id="3634"/>
    <lineage>
        <taxon>Eukaryota</taxon>
        <taxon>Viridiplantae</taxon>
        <taxon>Streptophyta</taxon>
        <taxon>Embryophyta</taxon>
        <taxon>Tracheophyta</taxon>
        <taxon>Spermatophyta</taxon>
        <taxon>Magnoliopsida</taxon>
        <taxon>eudicotyledons</taxon>
        <taxon>Gunneridae</taxon>
        <taxon>Pentapetalae</taxon>
        <taxon>rosids</taxon>
        <taxon>malvids</taxon>
        <taxon>Malvales</taxon>
        <taxon>Malvaceae</taxon>
        <taxon>Malvoideae</taxon>
        <taxon>Gossypium</taxon>
    </lineage>
</organism>
<protein>
    <recommendedName>
        <fullName evidence="3">Bet v I/Major latex protein domain-containing protein</fullName>
    </recommendedName>
</protein>
<accession>A0A2P5XL81</accession>
<evidence type="ECO:0000313" key="1">
    <source>
        <dbReference type="EMBL" id="PPS04123.1"/>
    </source>
</evidence>
<dbReference type="GO" id="GO:0004864">
    <property type="term" value="F:protein phosphatase inhibitor activity"/>
    <property type="evidence" value="ECO:0007669"/>
    <property type="project" value="InterPro"/>
</dbReference>
<dbReference type="AlphaFoldDB" id="A0A2P5XL81"/>
<sequence length="84" mass="9356">MHITCNKRSSSTCDPPMNMLDKITYEIKLEASPGAGSISKSSSKYYSMGEIELKEETIKAGKKKISSVFFKAIETYLLANPHSY</sequence>
<dbReference type="InterPro" id="IPR024949">
    <property type="entry name" value="Bet_v_I_allergen"/>
</dbReference>
<name>A0A2P5XL81_GOSBA</name>
<dbReference type="InterPro" id="IPR050279">
    <property type="entry name" value="Plant_def-hormone_signal"/>
</dbReference>
<dbReference type="Gene3D" id="3.30.530.20">
    <property type="match status" value="1"/>
</dbReference>
<dbReference type="PANTHER" id="PTHR31213:SF67">
    <property type="entry name" value="MAJOR ALLERGEN PRU AV 1-LIKE"/>
    <property type="match status" value="1"/>
</dbReference>
<dbReference type="Proteomes" id="UP000239757">
    <property type="component" value="Unassembled WGS sequence"/>
</dbReference>
<evidence type="ECO:0000313" key="2">
    <source>
        <dbReference type="Proteomes" id="UP000239757"/>
    </source>
</evidence>